<feature type="domain" description="Methyltransferase" evidence="2">
    <location>
        <begin position="58"/>
        <end position="151"/>
    </location>
</feature>
<dbReference type="SUPFAM" id="SSF53335">
    <property type="entry name" value="S-adenosyl-L-methionine-dependent methyltransferases"/>
    <property type="match status" value="1"/>
</dbReference>
<sequence length="230" mass="24790">MPEHQHAHAHAPRDTSDAVDETTAFWDARYAERDRIWSGRPNAALVDAVRGMTPGRALDLGCGEGGDSVWLAEQGWHVTGVDVASCAVARGQDAAVERGVGDRVRWVVADLASWQPDETYDLASACFLHSPVAFPRTEVLRRAASAVSPGGHLLVVGHAGPPPWATDHDHWHDRPDHEAAALLAPDEQVAALGLGDAWETIVSEVRTRDAVGPDGEPAHLDDSVVLLRRR</sequence>
<keyword evidence="1" id="KW-0808">Transferase</keyword>
<dbReference type="GO" id="GO:0008168">
    <property type="term" value="F:methyltransferase activity"/>
    <property type="evidence" value="ECO:0007669"/>
    <property type="project" value="UniProtKB-KW"/>
</dbReference>
<proteinExistence type="predicted"/>
<dbReference type="InterPro" id="IPR041698">
    <property type="entry name" value="Methyltransf_25"/>
</dbReference>
<dbReference type="InterPro" id="IPR029063">
    <property type="entry name" value="SAM-dependent_MTases_sf"/>
</dbReference>
<evidence type="ECO:0000313" key="3">
    <source>
        <dbReference type="EMBL" id="GMA24760.1"/>
    </source>
</evidence>
<dbReference type="Proteomes" id="UP001157091">
    <property type="component" value="Unassembled WGS sequence"/>
</dbReference>
<dbReference type="GO" id="GO:0032259">
    <property type="term" value="P:methylation"/>
    <property type="evidence" value="ECO:0007669"/>
    <property type="project" value="UniProtKB-KW"/>
</dbReference>
<dbReference type="RefSeq" id="WP_284293489.1">
    <property type="nucleotide sequence ID" value="NZ_BSUK01000001.1"/>
</dbReference>
<dbReference type="EMBL" id="BSUK01000001">
    <property type="protein sequence ID" value="GMA24760.1"/>
    <property type="molecule type" value="Genomic_DNA"/>
</dbReference>
<dbReference type="Gene3D" id="3.40.50.150">
    <property type="entry name" value="Vaccinia Virus protein VP39"/>
    <property type="match status" value="1"/>
</dbReference>
<gene>
    <name evidence="3" type="ORF">GCM10025864_25190</name>
</gene>
<accession>A0ABQ6I1Y1</accession>
<organism evidence="3 4">
    <name type="scientific">Luteimicrobium album</name>
    <dbReference type="NCBI Taxonomy" id="1054550"/>
    <lineage>
        <taxon>Bacteria</taxon>
        <taxon>Bacillati</taxon>
        <taxon>Actinomycetota</taxon>
        <taxon>Actinomycetes</taxon>
        <taxon>Micrococcales</taxon>
        <taxon>Luteimicrobium</taxon>
    </lineage>
</organism>
<keyword evidence="4" id="KW-1185">Reference proteome</keyword>
<dbReference type="PANTHER" id="PTHR43861">
    <property type="entry name" value="TRANS-ACONITATE 2-METHYLTRANSFERASE-RELATED"/>
    <property type="match status" value="1"/>
</dbReference>
<reference evidence="4" key="1">
    <citation type="journal article" date="2019" name="Int. J. Syst. Evol. Microbiol.">
        <title>The Global Catalogue of Microorganisms (GCM) 10K type strain sequencing project: providing services to taxonomists for standard genome sequencing and annotation.</title>
        <authorList>
            <consortium name="The Broad Institute Genomics Platform"/>
            <consortium name="The Broad Institute Genome Sequencing Center for Infectious Disease"/>
            <person name="Wu L."/>
            <person name="Ma J."/>
        </authorList>
    </citation>
    <scope>NUCLEOTIDE SEQUENCE [LARGE SCALE GENOMIC DNA]</scope>
    <source>
        <strain evidence="4">NBRC 106348</strain>
    </source>
</reference>
<evidence type="ECO:0000256" key="1">
    <source>
        <dbReference type="ARBA" id="ARBA00022679"/>
    </source>
</evidence>
<name>A0ABQ6I1Y1_9MICO</name>
<protein>
    <submittedName>
        <fullName evidence="3">16S RNA G1207 methylase RsmC</fullName>
    </submittedName>
</protein>
<evidence type="ECO:0000313" key="4">
    <source>
        <dbReference type="Proteomes" id="UP001157091"/>
    </source>
</evidence>
<comment type="caution">
    <text evidence="3">The sequence shown here is derived from an EMBL/GenBank/DDBJ whole genome shotgun (WGS) entry which is preliminary data.</text>
</comment>
<dbReference type="CDD" id="cd02440">
    <property type="entry name" value="AdoMet_MTases"/>
    <property type="match status" value="1"/>
</dbReference>
<keyword evidence="3" id="KW-0489">Methyltransferase</keyword>
<dbReference type="Pfam" id="PF13649">
    <property type="entry name" value="Methyltransf_25"/>
    <property type="match status" value="1"/>
</dbReference>
<evidence type="ECO:0000259" key="2">
    <source>
        <dbReference type="Pfam" id="PF13649"/>
    </source>
</evidence>